<keyword evidence="4" id="KW-1185">Reference proteome</keyword>
<evidence type="ECO:0000313" key="4">
    <source>
        <dbReference type="Proteomes" id="UP000606786"/>
    </source>
</evidence>
<keyword evidence="1" id="KW-0175">Coiled coil</keyword>
<feature type="compositionally biased region" description="Polar residues" evidence="2">
    <location>
        <begin position="62"/>
        <end position="75"/>
    </location>
</feature>
<evidence type="ECO:0000256" key="1">
    <source>
        <dbReference type="SAM" id="Coils"/>
    </source>
</evidence>
<reference evidence="3" key="1">
    <citation type="submission" date="2020-11" db="EMBL/GenBank/DDBJ databases">
        <authorList>
            <person name="Whitehead M."/>
        </authorList>
    </citation>
    <scope>NUCLEOTIDE SEQUENCE</scope>
    <source>
        <strain evidence="3">EGII</strain>
    </source>
</reference>
<dbReference type="Proteomes" id="UP000606786">
    <property type="component" value="Unassembled WGS sequence"/>
</dbReference>
<evidence type="ECO:0000256" key="2">
    <source>
        <dbReference type="SAM" id="MobiDB-lite"/>
    </source>
</evidence>
<dbReference type="EMBL" id="CAJHJT010000001">
    <property type="protein sequence ID" value="CAD6991266.1"/>
    <property type="molecule type" value="Genomic_DNA"/>
</dbReference>
<name>A0A811TYV8_CERCA</name>
<feature type="compositionally biased region" description="Polar residues" evidence="2">
    <location>
        <begin position="216"/>
        <end position="231"/>
    </location>
</feature>
<comment type="caution">
    <text evidence="3">The sequence shown here is derived from an EMBL/GenBank/DDBJ whole genome shotgun (WGS) entry which is preliminary data.</text>
</comment>
<feature type="coiled-coil region" evidence="1">
    <location>
        <begin position="338"/>
        <end position="395"/>
    </location>
</feature>
<accession>A0A811TYV8</accession>
<protein>
    <submittedName>
        <fullName evidence="3">(Mediterranean fruit fly) hypothetical protein</fullName>
    </submittedName>
</protein>
<feature type="compositionally biased region" description="Basic residues" evidence="2">
    <location>
        <begin position="144"/>
        <end position="161"/>
    </location>
</feature>
<proteinExistence type="predicted"/>
<feature type="region of interest" description="Disordered" evidence="2">
    <location>
        <begin position="139"/>
        <end position="231"/>
    </location>
</feature>
<dbReference type="AlphaFoldDB" id="A0A811TYV8"/>
<gene>
    <name evidence="3" type="ORF">CCAP1982_LOCUS198</name>
</gene>
<feature type="compositionally biased region" description="Basic and acidic residues" evidence="2">
    <location>
        <begin position="164"/>
        <end position="195"/>
    </location>
</feature>
<evidence type="ECO:0000313" key="3">
    <source>
        <dbReference type="EMBL" id="CAD6991266.1"/>
    </source>
</evidence>
<organism evidence="3 4">
    <name type="scientific">Ceratitis capitata</name>
    <name type="common">Mediterranean fruit fly</name>
    <name type="synonym">Tephritis capitata</name>
    <dbReference type="NCBI Taxonomy" id="7213"/>
    <lineage>
        <taxon>Eukaryota</taxon>
        <taxon>Metazoa</taxon>
        <taxon>Ecdysozoa</taxon>
        <taxon>Arthropoda</taxon>
        <taxon>Hexapoda</taxon>
        <taxon>Insecta</taxon>
        <taxon>Pterygota</taxon>
        <taxon>Neoptera</taxon>
        <taxon>Endopterygota</taxon>
        <taxon>Diptera</taxon>
        <taxon>Brachycera</taxon>
        <taxon>Muscomorpha</taxon>
        <taxon>Tephritoidea</taxon>
        <taxon>Tephritidae</taxon>
        <taxon>Ceratitis</taxon>
        <taxon>Ceratitis</taxon>
    </lineage>
</organism>
<dbReference type="OrthoDB" id="7860528at2759"/>
<sequence>MYAFGVLTNSTFITIDTKYDFGGKGMLSPSGQKIRLCGGAHEPQKNIETCQCAEETAISTKAPSTENRFLQPEQQTEPKSEPEKLIKSYAQPKASHGHMVLCKNERIYRILQHGCYEEKKKKESTPKYRIVYPVGGGAKEEKKRVLKKVKEKRKTKGKGQARKQSIEPSREGSRKPSRERAQIKRELESEPELERVTPPPMTPPRRCGEKAEGTTDAPSNTTSQQHQQAQPTALDLLSWNPLKYFDINCNGGPQAKANKEPCAVDPPCTLSLFPFPSLRKPEKPAEPIAAITTKPTKQAASANMREAEFSPCHENQVDPQPQAEPVQPVPANINEEIIRAQCSRILNLELQVNELRRELGRMKTEIIPPDEMLRCTALTSKLRELSTLLADLKSQHMEAMTSVLMAQRQATATCTKSKCIADTQTPQLPPPTPPPPRPIMKAEKVQANLLADHAHKISQTNASFGWRPFIDEATQSSPPSTVPVTPKHTSSVPASTLTSSAASACLPCRHDTGEIPLKETPSFCPYCQDSAYPRCPYVERHLEKEIMRIVQSHSPCEVLLSVMLQPNSLYHINISLTCTGEPLGCIYATEHAINEAVEADVFARFLTFFIVDARISGQQKDKILTHTFEFFKN</sequence>
<feature type="region of interest" description="Disordered" evidence="2">
    <location>
        <begin position="62"/>
        <end position="83"/>
    </location>
</feature>